<comment type="similarity">
    <text evidence="1">Belongs to the 5'-3' exonuclease family.</text>
</comment>
<accession>A0AAV7YRU1</accession>
<comment type="caution">
    <text evidence="4">The sequence shown here is derived from an EMBL/GenBank/DDBJ whole genome shotgun (WGS) entry which is preliminary data.</text>
</comment>
<gene>
    <name evidence="4" type="ORF">M0812_21429</name>
    <name evidence="5" type="ORF">M0813_12544</name>
</gene>
<name>A0AAV7YRU1_9EUKA</name>
<protein>
    <submittedName>
        <fullName evidence="4 5">5'-3' exoribonuclease</fullName>
    </submittedName>
</protein>
<proteinExistence type="inferred from homology"/>
<evidence type="ECO:0000259" key="3">
    <source>
        <dbReference type="Pfam" id="PF03159"/>
    </source>
</evidence>
<evidence type="ECO:0000313" key="5">
    <source>
        <dbReference type="EMBL" id="KAJ6254354.1"/>
    </source>
</evidence>
<evidence type="ECO:0000256" key="2">
    <source>
        <dbReference type="SAM" id="MobiDB-lite"/>
    </source>
</evidence>
<reference evidence="4" key="2">
    <citation type="submission" date="2022-08" db="EMBL/GenBank/DDBJ databases">
        <title>Novel sulphate-reducing endosymbionts in the free-living metamonad Anaeramoeba.</title>
        <authorList>
            <person name="Jerlstrom-Hultqvist J."/>
            <person name="Cepicka I."/>
            <person name="Gallot-Lavallee L."/>
            <person name="Salas-Leiva D."/>
            <person name="Curtis B.A."/>
            <person name="Zahonova K."/>
            <person name="Pipaliya S."/>
            <person name="Dacks J."/>
            <person name="Roger A.J."/>
        </authorList>
    </citation>
    <scope>NUCLEOTIDE SEQUENCE</scope>
    <source>
        <strain evidence="4">Busselton2</strain>
    </source>
</reference>
<evidence type="ECO:0000313" key="6">
    <source>
        <dbReference type="Proteomes" id="UP001146793"/>
    </source>
</evidence>
<feature type="domain" description="Xrn1 N-terminal" evidence="3">
    <location>
        <begin position="1"/>
        <end position="120"/>
    </location>
</feature>
<sequence>MGVPKFFKWICQRYPLIVKNISKLKNNLPTFDNLYLDLNGVLHQFTHPRKTTGDIEDVPFNETEVFLNIFEYITMLVDLIKPQKFIFLTFDGVAPRTKMNEQRSRRFRSQASTDKSEQRKDFDSNIIS</sequence>
<organism evidence="4 6">
    <name type="scientific">Anaeramoeba flamelloides</name>
    <dbReference type="NCBI Taxonomy" id="1746091"/>
    <lineage>
        <taxon>Eukaryota</taxon>
        <taxon>Metamonada</taxon>
        <taxon>Anaeramoebidae</taxon>
        <taxon>Anaeramoeba</taxon>
    </lineage>
</organism>
<feature type="region of interest" description="Disordered" evidence="2">
    <location>
        <begin position="98"/>
        <end position="128"/>
    </location>
</feature>
<dbReference type="GO" id="GO:0003723">
    <property type="term" value="F:RNA binding"/>
    <property type="evidence" value="ECO:0007669"/>
    <property type="project" value="TreeGrafter"/>
</dbReference>
<dbReference type="EMBL" id="JAOAOG010000023">
    <property type="protein sequence ID" value="KAJ6254354.1"/>
    <property type="molecule type" value="Genomic_DNA"/>
</dbReference>
<evidence type="ECO:0000313" key="7">
    <source>
        <dbReference type="Proteomes" id="UP001150062"/>
    </source>
</evidence>
<dbReference type="Pfam" id="PF03159">
    <property type="entry name" value="XRN_N"/>
    <property type="match status" value="1"/>
</dbReference>
<dbReference type="GO" id="GO:0005634">
    <property type="term" value="C:nucleus"/>
    <property type="evidence" value="ECO:0007669"/>
    <property type="project" value="TreeGrafter"/>
</dbReference>
<evidence type="ECO:0000313" key="4">
    <source>
        <dbReference type="EMBL" id="KAJ3432488.1"/>
    </source>
</evidence>
<dbReference type="GO" id="GO:0004534">
    <property type="term" value="F:5'-3' RNA exonuclease activity"/>
    <property type="evidence" value="ECO:0007669"/>
    <property type="project" value="TreeGrafter"/>
</dbReference>
<dbReference type="AlphaFoldDB" id="A0AAV7YRU1"/>
<dbReference type="EMBL" id="JANTQA010000047">
    <property type="protein sequence ID" value="KAJ3432488.1"/>
    <property type="molecule type" value="Genomic_DNA"/>
</dbReference>
<dbReference type="PANTHER" id="PTHR12341">
    <property type="entry name" value="5'-&gt;3' EXORIBONUCLEASE"/>
    <property type="match status" value="1"/>
</dbReference>
<dbReference type="Gene3D" id="3.40.50.12390">
    <property type="match status" value="1"/>
</dbReference>
<feature type="compositionally biased region" description="Basic and acidic residues" evidence="2">
    <location>
        <begin position="114"/>
        <end position="128"/>
    </location>
</feature>
<reference evidence="5" key="1">
    <citation type="submission" date="2022-08" db="EMBL/GenBank/DDBJ databases">
        <title>Novel sulfate-reducing endosymbionts in the free-living metamonad Anaeramoeba.</title>
        <authorList>
            <person name="Jerlstrom-Hultqvist J."/>
            <person name="Cepicka I."/>
            <person name="Gallot-Lavallee L."/>
            <person name="Salas-Leiva D."/>
            <person name="Curtis B.A."/>
            <person name="Zahonova K."/>
            <person name="Pipaliya S."/>
            <person name="Dacks J."/>
            <person name="Roger A.J."/>
        </authorList>
    </citation>
    <scope>NUCLEOTIDE SEQUENCE</scope>
    <source>
        <strain evidence="5">Schooner1</strain>
    </source>
</reference>
<dbReference type="PANTHER" id="PTHR12341:SF7">
    <property type="entry name" value="5'-3' EXORIBONUCLEASE 1"/>
    <property type="match status" value="1"/>
</dbReference>
<keyword evidence="7" id="KW-1185">Reference proteome</keyword>
<dbReference type="GO" id="GO:0000956">
    <property type="term" value="P:nuclear-transcribed mRNA catabolic process"/>
    <property type="evidence" value="ECO:0007669"/>
    <property type="project" value="TreeGrafter"/>
</dbReference>
<evidence type="ECO:0000256" key="1">
    <source>
        <dbReference type="ARBA" id="ARBA00038299"/>
    </source>
</evidence>
<dbReference type="InterPro" id="IPR027073">
    <property type="entry name" value="5_3_exoribonuclease"/>
</dbReference>
<dbReference type="Proteomes" id="UP001146793">
    <property type="component" value="Unassembled WGS sequence"/>
</dbReference>
<dbReference type="InterPro" id="IPR004859">
    <property type="entry name" value="Xrn1_N"/>
</dbReference>
<dbReference type="Proteomes" id="UP001150062">
    <property type="component" value="Unassembled WGS sequence"/>
</dbReference>